<feature type="transmembrane region" description="Helical" evidence="1">
    <location>
        <begin position="165"/>
        <end position="182"/>
    </location>
</feature>
<organism evidence="2 3">
    <name type="scientific">Candidatus Woesebacteria bacterium RBG_16_42_24</name>
    <dbReference type="NCBI Taxonomy" id="1802485"/>
    <lineage>
        <taxon>Bacteria</taxon>
        <taxon>Candidatus Woeseibacteriota</taxon>
    </lineage>
</organism>
<protein>
    <recommendedName>
        <fullName evidence="4">Glycosyltransferase RgtA/B/C/D-like domain-containing protein</fullName>
    </recommendedName>
</protein>
<feature type="transmembrane region" description="Helical" evidence="1">
    <location>
        <begin position="241"/>
        <end position="262"/>
    </location>
</feature>
<accession>A0A1F7XKM2</accession>
<keyword evidence="1" id="KW-1133">Transmembrane helix</keyword>
<dbReference type="Proteomes" id="UP000177382">
    <property type="component" value="Unassembled WGS sequence"/>
</dbReference>
<dbReference type="STRING" id="1802485.A2V97_00985"/>
<feature type="transmembrane region" description="Helical" evidence="1">
    <location>
        <begin position="36"/>
        <end position="55"/>
    </location>
</feature>
<evidence type="ECO:0000256" key="1">
    <source>
        <dbReference type="SAM" id="Phobius"/>
    </source>
</evidence>
<dbReference type="EMBL" id="MGFX01000002">
    <property type="protein sequence ID" value="OGM15604.1"/>
    <property type="molecule type" value="Genomic_DNA"/>
</dbReference>
<feature type="transmembrane region" description="Helical" evidence="1">
    <location>
        <begin position="62"/>
        <end position="79"/>
    </location>
</feature>
<evidence type="ECO:0008006" key="4">
    <source>
        <dbReference type="Google" id="ProtNLM"/>
    </source>
</evidence>
<evidence type="ECO:0000313" key="2">
    <source>
        <dbReference type="EMBL" id="OGM15604.1"/>
    </source>
</evidence>
<feature type="transmembrane region" description="Helical" evidence="1">
    <location>
        <begin position="12"/>
        <end position="30"/>
    </location>
</feature>
<reference evidence="2 3" key="1">
    <citation type="journal article" date="2016" name="Nat. Commun.">
        <title>Thousands of microbial genomes shed light on interconnected biogeochemical processes in an aquifer system.</title>
        <authorList>
            <person name="Anantharaman K."/>
            <person name="Brown C.T."/>
            <person name="Hug L.A."/>
            <person name="Sharon I."/>
            <person name="Castelle C.J."/>
            <person name="Probst A.J."/>
            <person name="Thomas B.C."/>
            <person name="Singh A."/>
            <person name="Wilkins M.J."/>
            <person name="Karaoz U."/>
            <person name="Brodie E.L."/>
            <person name="Williams K.H."/>
            <person name="Hubbard S.S."/>
            <person name="Banfield J.F."/>
        </authorList>
    </citation>
    <scope>NUCLEOTIDE SEQUENCE [LARGE SCALE GENOMIC DNA]</scope>
</reference>
<keyword evidence="1" id="KW-0812">Transmembrane</keyword>
<sequence>MPMNFREKTFKAPAVKYFLFLLVVFGNLWIWRIFTLNFIVGTIVILSTYLILVSLKNSKLNKLLIICYLVLFLFSLKGFNLTNITKLDKQQEVLQIQRLKLYPPVKITIGTRTIWIPAAHWLEERPETLAFFRLQHNLGEVLDPNLYFFANHPNERVGITELEKFPYILLPLFLIGFFGINFRKNLNIIALGFVLPLIFLVVGNFPPNIEPFIIFPFIAACGVLGVEYAKSLVLKNKNSGVKIATTLVFILLYFLVVIQNFLSTKS</sequence>
<evidence type="ECO:0000313" key="3">
    <source>
        <dbReference type="Proteomes" id="UP000177382"/>
    </source>
</evidence>
<dbReference type="AlphaFoldDB" id="A0A1F7XKM2"/>
<gene>
    <name evidence="2" type="ORF">A2V97_00985</name>
</gene>
<feature type="transmembrane region" description="Helical" evidence="1">
    <location>
        <begin position="189"/>
        <end position="206"/>
    </location>
</feature>
<name>A0A1F7XKM2_9BACT</name>
<proteinExistence type="predicted"/>
<comment type="caution">
    <text evidence="2">The sequence shown here is derived from an EMBL/GenBank/DDBJ whole genome shotgun (WGS) entry which is preliminary data.</text>
</comment>
<feature type="transmembrane region" description="Helical" evidence="1">
    <location>
        <begin position="212"/>
        <end position="229"/>
    </location>
</feature>
<keyword evidence="1" id="KW-0472">Membrane</keyword>